<reference evidence="2" key="1">
    <citation type="journal article" date="2018" name="Nat. Commun.">
        <title>Diversity and evolution of the emerging Pandoraviridae family.</title>
        <authorList>
            <person name="Legendre M."/>
            <person name="Fabre E."/>
            <person name="Poirot O."/>
            <person name="Jeudy S."/>
            <person name="Lartigue A."/>
            <person name="Alempic J.M."/>
            <person name="Beucher L."/>
            <person name="Philippe N."/>
            <person name="Bertaux L."/>
            <person name="Christo-Foroux E."/>
            <person name="Labadie K."/>
            <person name="Coute Y."/>
            <person name="Abergel C."/>
            <person name="Claverie J.M."/>
        </authorList>
    </citation>
    <scope>NUCLEOTIDE SEQUENCE [LARGE SCALE GENOMIC DNA]</scope>
    <source>
        <strain evidence="2">Macleodensis</strain>
    </source>
</reference>
<name>A0A2U7UHW2_9VIRU</name>
<protein>
    <submittedName>
        <fullName evidence="2">Uncharacterized protein</fullName>
    </submittedName>
</protein>
<dbReference type="KEGG" id="vg:36841986"/>
<dbReference type="EMBL" id="MG011691">
    <property type="protein sequence ID" value="AVK77531.1"/>
    <property type="molecule type" value="Genomic_DNA"/>
</dbReference>
<feature type="region of interest" description="Disordered" evidence="1">
    <location>
        <begin position="250"/>
        <end position="272"/>
    </location>
</feature>
<feature type="region of interest" description="Disordered" evidence="1">
    <location>
        <begin position="188"/>
        <end position="223"/>
    </location>
</feature>
<evidence type="ECO:0000256" key="1">
    <source>
        <dbReference type="SAM" id="MobiDB-lite"/>
    </source>
</evidence>
<gene>
    <name evidence="2" type="ORF">pmac_cds_843</name>
</gene>
<dbReference type="GeneID" id="36841986"/>
<sequence length="272" mass="29808">MAAIMLDRVNALSDAGDAADAQFECGTRHVPIRGRLFICIDRALANVLRDAASSARNHAIHDTNDWDGTRAAQHHSDVIGDCDDNGDCVDAAWWIYRSRVAQRLCATASVGDAIERDHPLDVPVRLCGAISSLRRAAHERAMCYSPAGLLRLFERMRARWADGPIGSRLAHLTRPNGPVQRAVVRAALGPPKRASLSSRRRQHSAGSHKRSSQTEATAPPAESWPVAHMTLDFMYRLQCVINRPATTMALARDAPPSPPLADEADNIWRGFD</sequence>
<evidence type="ECO:0000313" key="2">
    <source>
        <dbReference type="EMBL" id="AVK77531.1"/>
    </source>
</evidence>
<accession>A0A2U7UHW2</accession>
<dbReference type="Proteomes" id="UP000249758">
    <property type="component" value="Segment"/>
</dbReference>
<organism evidence="2">
    <name type="scientific">Pandoravirus macleodensis</name>
    <dbReference type="NCBI Taxonomy" id="2107707"/>
    <lineage>
        <taxon>Viruses</taxon>
        <taxon>Pandoravirus</taxon>
    </lineage>
</organism>
<dbReference type="RefSeq" id="YP_009481527.1">
    <property type="nucleotide sequence ID" value="NC_037665.1"/>
</dbReference>
<proteinExistence type="predicted"/>
<feature type="compositionally biased region" description="Basic residues" evidence="1">
    <location>
        <begin position="198"/>
        <end position="211"/>
    </location>
</feature>